<evidence type="ECO:0000256" key="4">
    <source>
        <dbReference type="ARBA" id="ARBA00022692"/>
    </source>
</evidence>
<evidence type="ECO:0000256" key="7">
    <source>
        <dbReference type="RuleBase" id="RU003346"/>
    </source>
</evidence>
<feature type="transmembrane region" description="Helical" evidence="8">
    <location>
        <begin position="53"/>
        <end position="75"/>
    </location>
</feature>
<dbReference type="InterPro" id="IPR005828">
    <property type="entry name" value="MFS_sugar_transport-like"/>
</dbReference>
<keyword evidence="5 8" id="KW-1133">Transmembrane helix</keyword>
<evidence type="ECO:0000256" key="5">
    <source>
        <dbReference type="ARBA" id="ARBA00022989"/>
    </source>
</evidence>
<organism evidence="10 11">
    <name type="scientific">Penicillium steckii</name>
    <dbReference type="NCBI Taxonomy" id="303698"/>
    <lineage>
        <taxon>Eukaryota</taxon>
        <taxon>Fungi</taxon>
        <taxon>Dikarya</taxon>
        <taxon>Ascomycota</taxon>
        <taxon>Pezizomycotina</taxon>
        <taxon>Eurotiomycetes</taxon>
        <taxon>Eurotiomycetidae</taxon>
        <taxon>Eurotiales</taxon>
        <taxon>Aspergillaceae</taxon>
        <taxon>Penicillium</taxon>
    </lineage>
</organism>
<proteinExistence type="inferred from homology"/>
<dbReference type="Proteomes" id="UP000191285">
    <property type="component" value="Unassembled WGS sequence"/>
</dbReference>
<evidence type="ECO:0000256" key="2">
    <source>
        <dbReference type="ARBA" id="ARBA00010992"/>
    </source>
</evidence>
<dbReference type="GO" id="GO:0016020">
    <property type="term" value="C:membrane"/>
    <property type="evidence" value="ECO:0007669"/>
    <property type="project" value="UniProtKB-SubCell"/>
</dbReference>
<dbReference type="InterPro" id="IPR020846">
    <property type="entry name" value="MFS_dom"/>
</dbReference>
<dbReference type="InterPro" id="IPR036259">
    <property type="entry name" value="MFS_trans_sf"/>
</dbReference>
<keyword evidence="4 8" id="KW-0812">Transmembrane</keyword>
<evidence type="ECO:0000256" key="8">
    <source>
        <dbReference type="SAM" id="Phobius"/>
    </source>
</evidence>
<feature type="transmembrane region" description="Helical" evidence="8">
    <location>
        <begin position="170"/>
        <end position="193"/>
    </location>
</feature>
<evidence type="ECO:0000313" key="10">
    <source>
        <dbReference type="EMBL" id="OQE16100.1"/>
    </source>
</evidence>
<feature type="transmembrane region" description="Helical" evidence="8">
    <location>
        <begin position="82"/>
        <end position="101"/>
    </location>
</feature>
<dbReference type="InterPro" id="IPR005829">
    <property type="entry name" value="Sugar_transporter_CS"/>
</dbReference>
<comment type="caution">
    <text evidence="10">The sequence shown here is derived from an EMBL/GenBank/DDBJ whole genome shotgun (WGS) entry which is preliminary data.</text>
</comment>
<dbReference type="GO" id="GO:0005351">
    <property type="term" value="F:carbohydrate:proton symporter activity"/>
    <property type="evidence" value="ECO:0007669"/>
    <property type="project" value="TreeGrafter"/>
</dbReference>
<sequence length="477" mass="52840">MWLKNKGLRRLNWGIGLMFSTGASTGYIASLTNGLLILPYFSIFTSDLSPSLLGLLVAAGAIGSFFSFIPASYIADIMGRRICVCIGSVIVIIVSIVQALVPNQWVFLSTRVLAGMGGGIAATAAPLLITEIAHPRQRQSATGLYNCCWCVGSISSAIVTIATLKLDNSWSWRLPCLLQILYPVLQLIGLTIIPESPRWLVSANKKAEALEILQKHHANGATDNEDVQIEFEQICSLIPLERKTTEHGWKKFFSSRGHFHMLTICVLVGTMQEWAGNGVISYYLAPIITSIGIENVLDQAIVNLSMQVWNLMISSFSALASERYGRRILWLLSTILMLLFLAVMITVTALYKERNLTPAGIAAVPLLFLFFGSFDLASGSLFIAYPTEILPFELRAKGLSLTLLSDALSAFSNQFANPVAFAKLQWRYYFVFLGSLSFFLICIYFLFPETKGRTLEEISQIFQTEKQEENNANVRKQ</sequence>
<dbReference type="SUPFAM" id="SSF103473">
    <property type="entry name" value="MFS general substrate transporter"/>
    <property type="match status" value="1"/>
</dbReference>
<dbReference type="OrthoDB" id="6133115at2759"/>
<evidence type="ECO:0000256" key="3">
    <source>
        <dbReference type="ARBA" id="ARBA00022448"/>
    </source>
</evidence>
<dbReference type="PROSITE" id="PS50850">
    <property type="entry name" value="MFS"/>
    <property type="match status" value="1"/>
</dbReference>
<protein>
    <recommendedName>
        <fullName evidence="9">Major facilitator superfamily (MFS) profile domain-containing protein</fullName>
    </recommendedName>
</protein>
<dbReference type="AlphaFoldDB" id="A0A1V6SQS9"/>
<evidence type="ECO:0000313" key="11">
    <source>
        <dbReference type="Proteomes" id="UP000191285"/>
    </source>
</evidence>
<dbReference type="EMBL" id="MLKD01000025">
    <property type="protein sequence ID" value="OQE16100.1"/>
    <property type="molecule type" value="Genomic_DNA"/>
</dbReference>
<feature type="transmembrane region" description="Helical" evidence="8">
    <location>
        <begin position="144"/>
        <end position="164"/>
    </location>
</feature>
<dbReference type="FunFam" id="1.20.1250.20:FF:000134">
    <property type="entry name" value="MFS sugar transporter protein"/>
    <property type="match status" value="1"/>
</dbReference>
<feature type="domain" description="Major facilitator superfamily (MFS) profile" evidence="9">
    <location>
        <begin position="1"/>
        <end position="451"/>
    </location>
</feature>
<dbReference type="NCBIfam" id="TIGR00879">
    <property type="entry name" value="SP"/>
    <property type="match status" value="1"/>
</dbReference>
<name>A0A1V6SQS9_9EURO</name>
<evidence type="ECO:0000259" key="9">
    <source>
        <dbReference type="PROSITE" id="PS50850"/>
    </source>
</evidence>
<feature type="transmembrane region" description="Helical" evidence="8">
    <location>
        <begin position="363"/>
        <end position="386"/>
    </location>
</feature>
<comment type="similarity">
    <text evidence="2 7">Belongs to the major facilitator superfamily. Sugar transporter (TC 2.A.1.1) family.</text>
</comment>
<feature type="transmembrane region" description="Helical" evidence="8">
    <location>
        <begin position="428"/>
        <end position="447"/>
    </location>
</feature>
<feature type="transmembrane region" description="Helical" evidence="8">
    <location>
        <begin position="113"/>
        <end position="132"/>
    </location>
</feature>
<feature type="transmembrane region" description="Helical" evidence="8">
    <location>
        <begin position="328"/>
        <end position="351"/>
    </location>
</feature>
<dbReference type="PROSITE" id="PS00216">
    <property type="entry name" value="SUGAR_TRANSPORT_1"/>
    <property type="match status" value="2"/>
</dbReference>
<comment type="subcellular location">
    <subcellularLocation>
        <location evidence="1">Membrane</location>
        <topology evidence="1">Multi-pass membrane protein</topology>
    </subcellularLocation>
</comment>
<feature type="transmembrane region" description="Helical" evidence="8">
    <location>
        <begin position="12"/>
        <end position="41"/>
    </location>
</feature>
<reference evidence="11" key="1">
    <citation type="journal article" date="2017" name="Nat. Microbiol.">
        <title>Global analysis of biosynthetic gene clusters reveals vast potential of secondary metabolite production in Penicillium species.</title>
        <authorList>
            <person name="Nielsen J.C."/>
            <person name="Grijseels S."/>
            <person name="Prigent S."/>
            <person name="Ji B."/>
            <person name="Dainat J."/>
            <person name="Nielsen K.F."/>
            <person name="Frisvad J.C."/>
            <person name="Workman M."/>
            <person name="Nielsen J."/>
        </authorList>
    </citation>
    <scope>NUCLEOTIDE SEQUENCE [LARGE SCALE GENOMIC DNA]</scope>
    <source>
        <strain evidence="11">IBT 24891</strain>
    </source>
</reference>
<dbReference type="PROSITE" id="PS00217">
    <property type="entry name" value="SUGAR_TRANSPORT_2"/>
    <property type="match status" value="1"/>
</dbReference>
<keyword evidence="3 7" id="KW-0813">Transport</keyword>
<keyword evidence="6 8" id="KW-0472">Membrane</keyword>
<evidence type="ECO:0000256" key="1">
    <source>
        <dbReference type="ARBA" id="ARBA00004141"/>
    </source>
</evidence>
<evidence type="ECO:0000256" key="6">
    <source>
        <dbReference type="ARBA" id="ARBA00023136"/>
    </source>
</evidence>
<gene>
    <name evidence="10" type="ORF">PENSTE_c025G01678</name>
</gene>
<keyword evidence="11" id="KW-1185">Reference proteome</keyword>
<dbReference type="InterPro" id="IPR050360">
    <property type="entry name" value="MFS_Sugar_Transporters"/>
</dbReference>
<accession>A0A1V6SQS9</accession>
<dbReference type="PANTHER" id="PTHR48022">
    <property type="entry name" value="PLASTIDIC GLUCOSE TRANSPORTER 4"/>
    <property type="match status" value="1"/>
</dbReference>
<dbReference type="InterPro" id="IPR003663">
    <property type="entry name" value="Sugar/inositol_transpt"/>
</dbReference>
<dbReference type="Gene3D" id="1.20.1250.20">
    <property type="entry name" value="MFS general substrate transporter like domains"/>
    <property type="match status" value="1"/>
</dbReference>
<dbReference type="PANTHER" id="PTHR48022:SF64">
    <property type="entry name" value="MAJOR FACILITATOR SUPERFAMILY (MFS) PROFILE DOMAIN-CONTAINING PROTEIN"/>
    <property type="match status" value="1"/>
</dbReference>
<dbReference type="Pfam" id="PF00083">
    <property type="entry name" value="Sugar_tr"/>
    <property type="match status" value="1"/>
</dbReference>